<dbReference type="Proteomes" id="UP001595824">
    <property type="component" value="Unassembled WGS sequence"/>
</dbReference>
<reference evidence="4" key="1">
    <citation type="journal article" date="2019" name="Int. J. Syst. Evol. Microbiol.">
        <title>The Global Catalogue of Microorganisms (GCM) 10K type strain sequencing project: providing services to taxonomists for standard genome sequencing and annotation.</title>
        <authorList>
            <consortium name="The Broad Institute Genomics Platform"/>
            <consortium name="The Broad Institute Genome Sequencing Center for Infectious Disease"/>
            <person name="Wu L."/>
            <person name="Ma J."/>
        </authorList>
    </citation>
    <scope>NUCLEOTIDE SEQUENCE [LARGE SCALE GENOMIC DNA]</scope>
    <source>
        <strain evidence="4">PCU 347</strain>
    </source>
</reference>
<evidence type="ECO:0000256" key="2">
    <source>
        <dbReference type="SAM" id="SignalP"/>
    </source>
</evidence>
<proteinExistence type="predicted"/>
<feature type="compositionally biased region" description="Low complexity" evidence="1">
    <location>
        <begin position="319"/>
        <end position="334"/>
    </location>
</feature>
<dbReference type="EMBL" id="JBHSDP010000024">
    <property type="protein sequence ID" value="MFC4330748.1"/>
    <property type="molecule type" value="Genomic_DNA"/>
</dbReference>
<evidence type="ECO:0000256" key="1">
    <source>
        <dbReference type="SAM" id="MobiDB-lite"/>
    </source>
</evidence>
<dbReference type="PROSITE" id="PS51257">
    <property type="entry name" value="PROKAR_LIPOPROTEIN"/>
    <property type="match status" value="1"/>
</dbReference>
<accession>A0ABV8TJ65</accession>
<keyword evidence="4" id="KW-1185">Reference proteome</keyword>
<name>A0ABV8TJ65_9ACTN</name>
<feature type="compositionally biased region" description="Low complexity" evidence="1">
    <location>
        <begin position="92"/>
        <end position="119"/>
    </location>
</feature>
<feature type="chain" id="PRO_5047106757" description="Lipoprotein" evidence="2">
    <location>
        <begin position="23"/>
        <end position="343"/>
    </location>
</feature>
<protein>
    <recommendedName>
        <fullName evidence="5">Lipoprotein</fullName>
    </recommendedName>
</protein>
<evidence type="ECO:0000313" key="4">
    <source>
        <dbReference type="Proteomes" id="UP001595824"/>
    </source>
</evidence>
<feature type="signal peptide" evidence="2">
    <location>
        <begin position="1"/>
        <end position="22"/>
    </location>
</feature>
<dbReference type="RefSeq" id="WP_381741766.1">
    <property type="nucleotide sequence ID" value="NZ_JBHSDP010000024.1"/>
</dbReference>
<organism evidence="3 4">
    <name type="scientific">Streptomyces andamanensis</name>
    <dbReference type="NCBI Taxonomy" id="1565035"/>
    <lineage>
        <taxon>Bacteria</taxon>
        <taxon>Bacillati</taxon>
        <taxon>Actinomycetota</taxon>
        <taxon>Actinomycetes</taxon>
        <taxon>Kitasatosporales</taxon>
        <taxon>Streptomycetaceae</taxon>
        <taxon>Streptomyces</taxon>
    </lineage>
</organism>
<feature type="compositionally biased region" description="Low complexity" evidence="1">
    <location>
        <begin position="31"/>
        <end position="83"/>
    </location>
</feature>
<gene>
    <name evidence="3" type="ORF">ACFPC0_23775</name>
</gene>
<feature type="region of interest" description="Disordered" evidence="1">
    <location>
        <begin position="27"/>
        <end position="119"/>
    </location>
</feature>
<evidence type="ECO:0000313" key="3">
    <source>
        <dbReference type="EMBL" id="MFC4330748.1"/>
    </source>
</evidence>
<keyword evidence="2" id="KW-0732">Signal</keyword>
<sequence length="343" mass="34026">MGLGRGLRSGAALLGCALVLTACTHTGARGGPSSAAASGDAPGPAAARLSGTPSSETPSSETPSPDTPASGPSAPGPSVSGPPASGPPPSGAPASGGPAAPLPADAPAQEADPAKSPADARAARALIRAVIADEALVGGGARRAAPYESDPDTWAVLGEDCVWRRAALPAGVLGNLRRDFEVPGAGGAPALRLSAEVTVHRTALLAAWDEARMAEEALRCPGQTPRAGARLTGLTSGAYAWGEGNNTFSDDTLIERGQCVSDTRGGPYPYWWTQATFGPVVVSASLCGGTARDEDASVDLVQTYFTQMLGRVKTEIARPAGTASGTPSGTAGPSVAASGRKGT</sequence>
<evidence type="ECO:0008006" key="5">
    <source>
        <dbReference type="Google" id="ProtNLM"/>
    </source>
</evidence>
<feature type="region of interest" description="Disordered" evidence="1">
    <location>
        <begin position="318"/>
        <end position="343"/>
    </location>
</feature>
<comment type="caution">
    <text evidence="3">The sequence shown here is derived from an EMBL/GenBank/DDBJ whole genome shotgun (WGS) entry which is preliminary data.</text>
</comment>